<keyword evidence="3 6" id="KW-0378">Hydrolase</keyword>
<feature type="active site" description="Charge relay system" evidence="5 6">
    <location>
        <position position="227"/>
    </location>
</feature>
<dbReference type="Gene3D" id="3.40.50.200">
    <property type="entry name" value="Peptidase S8/S53 domain"/>
    <property type="match status" value="1"/>
</dbReference>
<evidence type="ECO:0000256" key="2">
    <source>
        <dbReference type="ARBA" id="ARBA00022670"/>
    </source>
</evidence>
<dbReference type="InterPro" id="IPR036852">
    <property type="entry name" value="Peptidase_S8/S53_dom_sf"/>
</dbReference>
<evidence type="ECO:0000256" key="1">
    <source>
        <dbReference type="ARBA" id="ARBA00011073"/>
    </source>
</evidence>
<dbReference type="InterPro" id="IPR000209">
    <property type="entry name" value="Peptidase_S8/S53_dom"/>
</dbReference>
<dbReference type="InterPro" id="IPR051048">
    <property type="entry name" value="Peptidase_S8/S53_subtilisin"/>
</dbReference>
<dbReference type="Proteomes" id="UP000248333">
    <property type="component" value="Unassembled WGS sequence"/>
</dbReference>
<dbReference type="EMBL" id="PYBV01000055">
    <property type="protein sequence ID" value="PYC64322.1"/>
    <property type="molecule type" value="Genomic_DNA"/>
</dbReference>
<dbReference type="InterPro" id="IPR023827">
    <property type="entry name" value="Peptidase_S8_Asp-AS"/>
</dbReference>
<comment type="caution">
    <text evidence="10">The sequence shown here is derived from an EMBL/GenBank/DDBJ whole genome shotgun (WGS) entry which is preliminary data.</text>
</comment>
<keyword evidence="2 6" id="KW-0645">Protease</keyword>
<dbReference type="PROSITE" id="PS00138">
    <property type="entry name" value="SUBTILASE_SER"/>
    <property type="match status" value="1"/>
</dbReference>
<sequence length="1104" mass="115838">MGKRVRGIWAAALSVALAVAGVGQAGAAESDGTAVSGSTRVDAADSLRTVTLVSGDRVRVRSGTYEVQPGPGRERMVFAQHRIGGHDYVIPADALSMIGARRVDRRLFDITELLASRYDDAEQTELPLLVRATDQTAARQRASGYAVARDLPGIRAQAVRVPKKRAGEFWRSLDAQVAGKTASAGVERVWLDGQRQISLDHSVPQIGAPAVWQAGRTGRGVTVAVLDTGIDATHPDFTGRLAQVRNFTDDPDADDHVGHGTHVASIIAGSGAASGGRYRGVAPDATLLVGKVCTDGGCPDSAILAGMEWAAANGAVVVNLSLGGADTTELDPLKEAVETLTARTGTLFVVAAGNSGPQARSISSPASADSALAVGAMDGADKLAESSSRGPRLAGGAIKPEITAPGVDIVAARARNSEADDPVDESYTRMSGTSMATPHVAGSAALLAQQHPTFRAADLKATLMGTAKPDATSRLTEQGAGRVDVAAASGSTLRADPPAVDLGIAKWPHQDDRAASRTVAFRNDGATAATLSLTVSVTGPDGTHATDGMFRIEPAQLTVAAGGSASATITARTAISGSEGVYEGRVVASGPAGVVRIPVTIDREPESYDLKLTHLDRTGSLTDSYNTFLDGLSASGTVVPYEPDGTASIRLRAGSYHLTSVISDEHGDDRLVSLLTQPQLELTADTTVVLDARLAKSSTVTVPRPAATPTGSVIGYYRHLPDGSLNAASVFSFGGMTPLFAAQFGPALPGNEMRGRLQTVFTEPGPDGQFGSGSHRYHLAWFPSGQVPSGIRQEVRTADLAQVEATYPASESGTIGEKTVFASRPDYTESVSFGGTVPLPATRTEYYSRADDIRWSADVRMGEVQQMSAPTAYPAGRQTESWQAGPLSPGFPAPPSSITVFSDGYWVTRQGNRIFAAVPLFSDRDIRHAGVADTTSYTQRLLRDGQPVPLIDDYDYEVPAAAANYRYSVTATRDTELSTRVQAEWTFRSEKSEKLARLPVMAVRFAPALDGDNAAPAGRDLRIPVTVQRQAGATPAQVRSLTVEVSFDDGQTWRLASVQKSGAGWLADVHHPAGAGYAALRAYAVDQSGNTVRQTIIRAYRIKG</sequence>
<dbReference type="PROSITE" id="PS00136">
    <property type="entry name" value="SUBTILASE_ASP"/>
    <property type="match status" value="1"/>
</dbReference>
<keyword evidence="11" id="KW-1185">Reference proteome</keyword>
<accession>A0A318NF28</accession>
<dbReference type="PANTHER" id="PTHR43399">
    <property type="entry name" value="SUBTILISIN-RELATED"/>
    <property type="match status" value="1"/>
</dbReference>
<dbReference type="GO" id="GO:0006508">
    <property type="term" value="P:proteolysis"/>
    <property type="evidence" value="ECO:0007669"/>
    <property type="project" value="UniProtKB-KW"/>
</dbReference>
<comment type="similarity">
    <text evidence="1 6 7">Belongs to the peptidase S8 family.</text>
</comment>
<evidence type="ECO:0000256" key="3">
    <source>
        <dbReference type="ARBA" id="ARBA00022801"/>
    </source>
</evidence>
<evidence type="ECO:0000256" key="6">
    <source>
        <dbReference type="PROSITE-ProRule" id="PRU01240"/>
    </source>
</evidence>
<evidence type="ECO:0000259" key="9">
    <source>
        <dbReference type="Pfam" id="PF00082"/>
    </source>
</evidence>
<feature type="signal peptide" evidence="8">
    <location>
        <begin position="1"/>
        <end position="27"/>
    </location>
</feature>
<evidence type="ECO:0000256" key="8">
    <source>
        <dbReference type="SAM" id="SignalP"/>
    </source>
</evidence>
<dbReference type="PRINTS" id="PR00723">
    <property type="entry name" value="SUBTILISIN"/>
</dbReference>
<dbReference type="InterPro" id="IPR022398">
    <property type="entry name" value="Peptidase_S8_His-AS"/>
</dbReference>
<dbReference type="PROSITE" id="PS00137">
    <property type="entry name" value="SUBTILASE_HIS"/>
    <property type="match status" value="1"/>
</dbReference>
<name>A0A318NF28_9ACTN</name>
<dbReference type="PROSITE" id="PS51892">
    <property type="entry name" value="SUBTILASE"/>
    <property type="match status" value="1"/>
</dbReference>
<feature type="active site" description="Charge relay system" evidence="5 6">
    <location>
        <position position="434"/>
    </location>
</feature>
<evidence type="ECO:0000256" key="4">
    <source>
        <dbReference type="ARBA" id="ARBA00022825"/>
    </source>
</evidence>
<feature type="domain" description="Peptidase S8/S53" evidence="9">
    <location>
        <begin position="218"/>
        <end position="481"/>
    </location>
</feature>
<gene>
    <name evidence="10" type="ORF">C7C45_30680</name>
</gene>
<dbReference type="AlphaFoldDB" id="A0A318NF28"/>
<reference evidence="10 11" key="1">
    <citation type="submission" date="2018-03" db="EMBL/GenBank/DDBJ databases">
        <title>Bioinformatic expansion and discovery of thiopeptide antibiotics.</title>
        <authorList>
            <person name="Schwalen C.J."/>
            <person name="Hudson G.A."/>
            <person name="Mitchell D.A."/>
        </authorList>
    </citation>
    <scope>NUCLEOTIDE SEQUENCE [LARGE SCALE GENOMIC DNA]</scope>
    <source>
        <strain evidence="10 11">NRRL 8041</strain>
    </source>
</reference>
<evidence type="ECO:0000313" key="10">
    <source>
        <dbReference type="EMBL" id="PYC64322.1"/>
    </source>
</evidence>
<evidence type="ECO:0000256" key="5">
    <source>
        <dbReference type="PIRSR" id="PIRSR615500-1"/>
    </source>
</evidence>
<protein>
    <submittedName>
        <fullName evidence="10">Peptidase S8</fullName>
    </submittedName>
</protein>
<dbReference type="PANTHER" id="PTHR43399:SF4">
    <property type="entry name" value="CELL WALL-ASSOCIATED PROTEASE"/>
    <property type="match status" value="1"/>
</dbReference>
<keyword evidence="8" id="KW-0732">Signal</keyword>
<dbReference type="Pfam" id="PF00082">
    <property type="entry name" value="Peptidase_S8"/>
    <property type="match status" value="1"/>
</dbReference>
<dbReference type="InterPro" id="IPR015500">
    <property type="entry name" value="Peptidase_S8_subtilisin-rel"/>
</dbReference>
<dbReference type="RefSeq" id="WP_110567986.1">
    <property type="nucleotide sequence ID" value="NZ_PYBV01000055.1"/>
</dbReference>
<dbReference type="InterPro" id="IPR023828">
    <property type="entry name" value="Peptidase_S8_Ser-AS"/>
</dbReference>
<dbReference type="Gene3D" id="2.60.40.650">
    <property type="match status" value="1"/>
</dbReference>
<organism evidence="10 11">
    <name type="scientific">Micromonospora arborensis</name>
    <dbReference type="NCBI Taxonomy" id="2116518"/>
    <lineage>
        <taxon>Bacteria</taxon>
        <taxon>Bacillati</taxon>
        <taxon>Actinomycetota</taxon>
        <taxon>Actinomycetes</taxon>
        <taxon>Micromonosporales</taxon>
        <taxon>Micromonosporaceae</taxon>
        <taxon>Micromonospora</taxon>
    </lineage>
</organism>
<dbReference type="SUPFAM" id="SSF52743">
    <property type="entry name" value="Subtilisin-like"/>
    <property type="match status" value="1"/>
</dbReference>
<evidence type="ECO:0000256" key="7">
    <source>
        <dbReference type="RuleBase" id="RU003355"/>
    </source>
</evidence>
<dbReference type="GO" id="GO:0004252">
    <property type="term" value="F:serine-type endopeptidase activity"/>
    <property type="evidence" value="ECO:0007669"/>
    <property type="project" value="UniProtKB-UniRule"/>
</dbReference>
<feature type="active site" description="Charge relay system" evidence="5 6">
    <location>
        <position position="259"/>
    </location>
</feature>
<keyword evidence="4 6" id="KW-0720">Serine protease</keyword>
<feature type="chain" id="PRO_5016303839" evidence="8">
    <location>
        <begin position="28"/>
        <end position="1104"/>
    </location>
</feature>
<evidence type="ECO:0000313" key="11">
    <source>
        <dbReference type="Proteomes" id="UP000248333"/>
    </source>
</evidence>
<proteinExistence type="inferred from homology"/>